<dbReference type="SUPFAM" id="SSF46561">
    <property type="entry name" value="Ribosomal protein L29 (L29p)"/>
    <property type="match status" value="1"/>
</dbReference>
<keyword evidence="5" id="KW-0687">Ribonucleoprotein</keyword>
<feature type="region of interest" description="Disordered" evidence="8">
    <location>
        <begin position="26"/>
        <end position="85"/>
    </location>
</feature>
<dbReference type="PANTHER" id="PTHR21183">
    <property type="entry name" value="RIBOSOMAL PROTEIN L47, MITOCHONDRIAL-RELATED"/>
    <property type="match status" value="1"/>
</dbReference>
<gene>
    <name evidence="9" type="ORF">RDB_LOCUS184683</name>
</gene>
<dbReference type="PANTHER" id="PTHR21183:SF18">
    <property type="entry name" value="LARGE RIBOSOMAL SUBUNIT PROTEIN UL29M"/>
    <property type="match status" value="1"/>
</dbReference>
<keyword evidence="3" id="KW-0689">Ribosomal protein</keyword>
<accession>A0A8H3DR63</accession>
<dbReference type="GO" id="GO:0005762">
    <property type="term" value="C:mitochondrial large ribosomal subunit"/>
    <property type="evidence" value="ECO:0007669"/>
    <property type="project" value="TreeGrafter"/>
</dbReference>
<evidence type="ECO:0000256" key="2">
    <source>
        <dbReference type="ARBA" id="ARBA00009254"/>
    </source>
</evidence>
<dbReference type="Proteomes" id="UP000663853">
    <property type="component" value="Unassembled WGS sequence"/>
</dbReference>
<dbReference type="InterPro" id="IPR038340">
    <property type="entry name" value="MRP-L47_sf"/>
</dbReference>
<name>A0A8H3DR63_9AGAM</name>
<protein>
    <recommendedName>
        <fullName evidence="6">Large ribosomal subunit protein uL29m</fullName>
    </recommendedName>
    <alternativeName>
        <fullName evidence="7">54S ribosomal protein L4, mitochondrial</fullName>
    </alternativeName>
</protein>
<evidence type="ECO:0000256" key="1">
    <source>
        <dbReference type="ARBA" id="ARBA00004173"/>
    </source>
</evidence>
<organism evidence="9 10">
    <name type="scientific">Rhizoctonia solani</name>
    <dbReference type="NCBI Taxonomy" id="456999"/>
    <lineage>
        <taxon>Eukaryota</taxon>
        <taxon>Fungi</taxon>
        <taxon>Dikarya</taxon>
        <taxon>Basidiomycota</taxon>
        <taxon>Agaricomycotina</taxon>
        <taxon>Agaricomycetes</taxon>
        <taxon>Cantharellales</taxon>
        <taxon>Ceratobasidiaceae</taxon>
        <taxon>Rhizoctonia</taxon>
    </lineage>
</organism>
<dbReference type="Pfam" id="PF06984">
    <property type="entry name" value="MRP-L47"/>
    <property type="match status" value="1"/>
</dbReference>
<feature type="compositionally biased region" description="Low complexity" evidence="8">
    <location>
        <begin position="26"/>
        <end position="48"/>
    </location>
</feature>
<dbReference type="EMBL" id="CAJMXA010004233">
    <property type="protein sequence ID" value="CAE6537827.1"/>
    <property type="molecule type" value="Genomic_DNA"/>
</dbReference>
<evidence type="ECO:0000313" key="10">
    <source>
        <dbReference type="Proteomes" id="UP000663853"/>
    </source>
</evidence>
<evidence type="ECO:0000256" key="4">
    <source>
        <dbReference type="ARBA" id="ARBA00023128"/>
    </source>
</evidence>
<evidence type="ECO:0000256" key="7">
    <source>
        <dbReference type="ARBA" id="ARBA00035399"/>
    </source>
</evidence>
<comment type="similarity">
    <text evidence="2">Belongs to the universal ribosomal protein uL29 family.</text>
</comment>
<dbReference type="AlphaFoldDB" id="A0A8H3DR63"/>
<keyword evidence="4" id="KW-0496">Mitochondrion</keyword>
<dbReference type="GO" id="GO:0003735">
    <property type="term" value="F:structural constituent of ribosome"/>
    <property type="evidence" value="ECO:0007669"/>
    <property type="project" value="InterPro"/>
</dbReference>
<feature type="compositionally biased region" description="Basic residues" evidence="8">
    <location>
        <begin position="56"/>
        <end position="67"/>
    </location>
</feature>
<proteinExistence type="inferred from homology"/>
<evidence type="ECO:0000256" key="6">
    <source>
        <dbReference type="ARBA" id="ARBA00035289"/>
    </source>
</evidence>
<evidence type="ECO:0000313" key="9">
    <source>
        <dbReference type="EMBL" id="CAE6537827.1"/>
    </source>
</evidence>
<dbReference type="InterPro" id="IPR010729">
    <property type="entry name" value="Ribosomal_uL29_mit"/>
</dbReference>
<evidence type="ECO:0000256" key="3">
    <source>
        <dbReference type="ARBA" id="ARBA00022980"/>
    </source>
</evidence>
<dbReference type="Gene3D" id="6.10.330.20">
    <property type="match status" value="1"/>
</dbReference>
<sequence length="247" mass="27518">MSSSLLASLRSLCLGVPRRSLTRGLATVSDTSASTSSTSDKSASTLATPHQWQQRPARKPSAKRRAIPSRVSPPAETPSGHLRPELKVEVDSDHGLYGFFRAVRDEVSGVLDYETIVPRHRVNDYSGRAWLASELRRKSFKDLHTLWYVLARERNLLATQAAEARRIGVDARLFTNMPKKDLRCRKSMARIKQVLNERRLAYEDAVKMFKKGITPESEQVEAEAPAEPKASLFEAGSSLMSEAKPNS</sequence>
<comment type="subcellular location">
    <subcellularLocation>
        <location evidence="1">Mitochondrion</location>
    </subcellularLocation>
</comment>
<dbReference type="GO" id="GO:0032543">
    <property type="term" value="P:mitochondrial translation"/>
    <property type="evidence" value="ECO:0007669"/>
    <property type="project" value="TreeGrafter"/>
</dbReference>
<evidence type="ECO:0000256" key="5">
    <source>
        <dbReference type="ARBA" id="ARBA00023274"/>
    </source>
</evidence>
<dbReference type="InterPro" id="IPR036049">
    <property type="entry name" value="Ribosomal_uL29_sf"/>
</dbReference>
<reference evidence="9" key="1">
    <citation type="submission" date="2021-01" db="EMBL/GenBank/DDBJ databases">
        <authorList>
            <person name="Kaushik A."/>
        </authorList>
    </citation>
    <scope>NUCLEOTIDE SEQUENCE</scope>
    <source>
        <strain evidence="9">AG6-10EEA</strain>
    </source>
</reference>
<comment type="caution">
    <text evidence="9">The sequence shown here is derived from an EMBL/GenBank/DDBJ whole genome shotgun (WGS) entry which is preliminary data.</text>
</comment>
<evidence type="ECO:0000256" key="8">
    <source>
        <dbReference type="SAM" id="MobiDB-lite"/>
    </source>
</evidence>